<organism evidence="10 11">
    <name type="scientific">Corynebacterium mustelae</name>
    <dbReference type="NCBI Taxonomy" id="571915"/>
    <lineage>
        <taxon>Bacteria</taxon>
        <taxon>Bacillati</taxon>
        <taxon>Actinomycetota</taxon>
        <taxon>Actinomycetes</taxon>
        <taxon>Mycobacteriales</taxon>
        <taxon>Corynebacteriaceae</taxon>
        <taxon>Corynebacterium</taxon>
    </lineage>
</organism>
<feature type="transmembrane region" description="Helical" evidence="9">
    <location>
        <begin position="394"/>
        <end position="415"/>
    </location>
</feature>
<name>A0A0G3H4N1_9CORY</name>
<dbReference type="Proteomes" id="UP000035199">
    <property type="component" value="Chromosome"/>
</dbReference>
<sequence>MNSFSLTKLHSVWAEPIPQPQQSDTQHDQTGSADESDCDRATRTNSIAKLALWPVAIFLVLHRVVILAVNGSNTDDFTTVYQALRRFLTNQPVYSENYSFVDPHYLYNPGATLLLAPLGTIDDASSARFGFIIVNALFIIGGLAILTRLFDYTLSSAVFPAIIGIAFCTEAVINTLVFANINGVLLCALCGFIWAMLRNKLWISGLILGVMILIKPVFAPLLFLPLIKLHWPTISTAIGLPIILNVIAWPIIPGASDYVQRTVPYLGEVRDYANSSFPGLALYFGLNPWVERLAFAFFAALIITTVFFLLRLRNSDPLVWASTTSGVLLAGAFLLSSLGQMYYSMMLFPLLFTVLKSRSPMHSAAGWIGAFLCLSPLDWVSLYQPVWGRWFNTFQATIGWAIIIATVTAFSVAAFRRSKTPIQL</sequence>
<gene>
    <name evidence="10" type="ORF">CMUST_08875</name>
</gene>
<protein>
    <submittedName>
        <fullName evidence="10">Putative DUF2029 family protein</fullName>
        <ecNumber evidence="10">2.4.2.47</ecNumber>
    </submittedName>
</protein>
<dbReference type="EC" id="2.4.2.47" evidence="10"/>
<keyword evidence="4 9" id="KW-0812">Transmembrane</keyword>
<dbReference type="GO" id="GO:0005886">
    <property type="term" value="C:plasma membrane"/>
    <property type="evidence" value="ECO:0007669"/>
    <property type="project" value="UniProtKB-SubCell"/>
</dbReference>
<reference evidence="11" key="2">
    <citation type="submission" date="2015-05" db="EMBL/GenBank/DDBJ databases">
        <title>Complete genome sequence of Corynebacterium mustelae DSM 45274, isolated from various tissues of a male ferret with lethal sepsis.</title>
        <authorList>
            <person name="Ruckert C."/>
            <person name="Albersmeier A."/>
            <person name="Winkler A."/>
            <person name="Tauch A."/>
        </authorList>
    </citation>
    <scope>NUCLEOTIDE SEQUENCE [LARGE SCALE GENOMIC DNA]</scope>
    <source>
        <strain evidence="11">DSM 45274</strain>
    </source>
</reference>
<evidence type="ECO:0000256" key="4">
    <source>
        <dbReference type="ARBA" id="ARBA00022692"/>
    </source>
</evidence>
<feature type="transmembrane region" description="Helical" evidence="9">
    <location>
        <begin position="129"/>
        <end position="150"/>
    </location>
</feature>
<feature type="transmembrane region" description="Helical" evidence="9">
    <location>
        <begin position="50"/>
        <end position="69"/>
    </location>
</feature>
<evidence type="ECO:0000256" key="3">
    <source>
        <dbReference type="ARBA" id="ARBA00022679"/>
    </source>
</evidence>
<feature type="transmembrane region" description="Helical" evidence="9">
    <location>
        <begin position="317"/>
        <end position="335"/>
    </location>
</feature>
<keyword evidence="10" id="KW-0328">Glycosyltransferase</keyword>
<dbReference type="STRING" id="571915.CMUST_08875"/>
<dbReference type="EMBL" id="CP011542">
    <property type="protein sequence ID" value="AKK06092.1"/>
    <property type="molecule type" value="Genomic_DNA"/>
</dbReference>
<comment type="similarity">
    <text evidence="7">Belongs to the glycosyltransferase 87 family.</text>
</comment>
<keyword evidence="3 10" id="KW-0808">Transferase</keyword>
<evidence type="ECO:0000256" key="6">
    <source>
        <dbReference type="ARBA" id="ARBA00023136"/>
    </source>
</evidence>
<proteinExistence type="inferred from homology"/>
<dbReference type="PATRIC" id="fig|571915.4.peg.1879"/>
<feature type="transmembrane region" description="Helical" evidence="9">
    <location>
        <begin position="162"/>
        <end position="195"/>
    </location>
</feature>
<evidence type="ECO:0000256" key="1">
    <source>
        <dbReference type="ARBA" id="ARBA00004651"/>
    </source>
</evidence>
<reference evidence="10 11" key="1">
    <citation type="journal article" date="2015" name="Genome Announc.">
        <title>Complete Genome Sequence of the Type Strain Corynebacterium mustelae DSM 45274, Isolated from Various Tissues of a Male Ferret with Lethal Sepsis.</title>
        <authorList>
            <person name="Ruckert C."/>
            <person name="Eimer J."/>
            <person name="Winkler A."/>
            <person name="Tauch A."/>
        </authorList>
    </citation>
    <scope>NUCLEOTIDE SEQUENCE [LARGE SCALE GENOMIC DNA]</scope>
    <source>
        <strain evidence="10 11">DSM 45274</strain>
    </source>
</reference>
<keyword evidence="6 9" id="KW-0472">Membrane</keyword>
<comment type="subcellular location">
    <subcellularLocation>
        <location evidence="1">Cell membrane</location>
        <topology evidence="1">Multi-pass membrane protein</topology>
    </subcellularLocation>
</comment>
<dbReference type="RefSeq" id="WP_236690095.1">
    <property type="nucleotide sequence ID" value="NZ_CP011542.1"/>
</dbReference>
<feature type="transmembrane region" description="Helical" evidence="9">
    <location>
        <begin position="201"/>
        <end position="224"/>
    </location>
</feature>
<dbReference type="AlphaFoldDB" id="A0A0G3H4N1"/>
<dbReference type="InterPro" id="IPR018584">
    <property type="entry name" value="GT87"/>
</dbReference>
<feature type="transmembrane region" description="Helical" evidence="9">
    <location>
        <begin position="231"/>
        <end position="252"/>
    </location>
</feature>
<keyword evidence="11" id="KW-1185">Reference proteome</keyword>
<keyword evidence="5 9" id="KW-1133">Transmembrane helix</keyword>
<evidence type="ECO:0000313" key="10">
    <source>
        <dbReference type="EMBL" id="AKK06092.1"/>
    </source>
</evidence>
<keyword evidence="2" id="KW-1003">Cell membrane</keyword>
<evidence type="ECO:0000313" key="11">
    <source>
        <dbReference type="Proteomes" id="UP000035199"/>
    </source>
</evidence>
<accession>A0A0G3H4N1</accession>
<feature type="transmembrane region" description="Helical" evidence="9">
    <location>
        <begin position="293"/>
        <end position="310"/>
    </location>
</feature>
<evidence type="ECO:0000256" key="2">
    <source>
        <dbReference type="ARBA" id="ARBA00022475"/>
    </source>
</evidence>
<evidence type="ECO:0000256" key="8">
    <source>
        <dbReference type="SAM" id="MobiDB-lite"/>
    </source>
</evidence>
<feature type="region of interest" description="Disordered" evidence="8">
    <location>
        <begin position="17"/>
        <end position="38"/>
    </location>
</feature>
<evidence type="ECO:0000256" key="9">
    <source>
        <dbReference type="SAM" id="Phobius"/>
    </source>
</evidence>
<dbReference type="Pfam" id="PF09594">
    <property type="entry name" value="GT87"/>
    <property type="match status" value="1"/>
</dbReference>
<evidence type="ECO:0000256" key="5">
    <source>
        <dbReference type="ARBA" id="ARBA00022989"/>
    </source>
</evidence>
<evidence type="ECO:0000256" key="7">
    <source>
        <dbReference type="ARBA" id="ARBA00024033"/>
    </source>
</evidence>
<feature type="compositionally biased region" description="Polar residues" evidence="8">
    <location>
        <begin position="20"/>
        <end position="33"/>
    </location>
</feature>
<dbReference type="KEGG" id="cmv:CMUST_08875"/>
<dbReference type="GO" id="GO:0016758">
    <property type="term" value="F:hexosyltransferase activity"/>
    <property type="evidence" value="ECO:0007669"/>
    <property type="project" value="InterPro"/>
</dbReference>